<feature type="domain" description="Outer membrane protein beta-barrel" evidence="2">
    <location>
        <begin position="19"/>
        <end position="190"/>
    </location>
</feature>
<gene>
    <name evidence="3" type="ORF">ACFQ2O_10180</name>
</gene>
<dbReference type="EMBL" id="JBHTLD010000078">
    <property type="protein sequence ID" value="MFD1186574.1"/>
    <property type="molecule type" value="Genomic_DNA"/>
</dbReference>
<reference evidence="4" key="1">
    <citation type="journal article" date="2019" name="Int. J. Syst. Evol. Microbiol.">
        <title>The Global Catalogue of Microorganisms (GCM) 10K type strain sequencing project: providing services to taxonomists for standard genome sequencing and annotation.</title>
        <authorList>
            <consortium name="The Broad Institute Genomics Platform"/>
            <consortium name="The Broad Institute Genome Sequencing Center for Infectious Disease"/>
            <person name="Wu L."/>
            <person name="Ma J."/>
        </authorList>
    </citation>
    <scope>NUCLEOTIDE SEQUENCE [LARGE SCALE GENOMIC DNA]</scope>
    <source>
        <strain evidence="4">JCM 31319</strain>
    </source>
</reference>
<dbReference type="Proteomes" id="UP001597094">
    <property type="component" value="Unassembled WGS sequence"/>
</dbReference>
<evidence type="ECO:0000313" key="4">
    <source>
        <dbReference type="Proteomes" id="UP001597094"/>
    </source>
</evidence>
<keyword evidence="1" id="KW-0732">Signal</keyword>
<name>A0ABW3SNW1_9BACT</name>
<dbReference type="Pfam" id="PF13568">
    <property type="entry name" value="OMP_b-brl_2"/>
    <property type="match status" value="1"/>
</dbReference>
<accession>A0ABW3SNW1</accession>
<evidence type="ECO:0000256" key="1">
    <source>
        <dbReference type="SAM" id="SignalP"/>
    </source>
</evidence>
<evidence type="ECO:0000259" key="2">
    <source>
        <dbReference type="Pfam" id="PF13568"/>
    </source>
</evidence>
<evidence type="ECO:0000313" key="3">
    <source>
        <dbReference type="EMBL" id="MFD1186574.1"/>
    </source>
</evidence>
<dbReference type="RefSeq" id="WP_377526772.1">
    <property type="nucleotide sequence ID" value="NZ_JBHTLD010000078.1"/>
</dbReference>
<feature type="chain" id="PRO_5045615225" evidence="1">
    <location>
        <begin position="21"/>
        <end position="220"/>
    </location>
</feature>
<organism evidence="3 4">
    <name type="scientific">Pontibacter rugosus</name>
    <dbReference type="NCBI Taxonomy" id="1745966"/>
    <lineage>
        <taxon>Bacteria</taxon>
        <taxon>Pseudomonadati</taxon>
        <taxon>Bacteroidota</taxon>
        <taxon>Cytophagia</taxon>
        <taxon>Cytophagales</taxon>
        <taxon>Hymenobacteraceae</taxon>
        <taxon>Pontibacter</taxon>
    </lineage>
</organism>
<keyword evidence="4" id="KW-1185">Reference proteome</keyword>
<proteinExistence type="predicted"/>
<protein>
    <submittedName>
        <fullName evidence="3">Porin family protein</fullName>
    </submittedName>
</protein>
<dbReference type="InterPro" id="IPR025665">
    <property type="entry name" value="Beta-barrel_OMP_2"/>
</dbReference>
<sequence>MKKTLLLFLLILAPTLWAQAQFTRFGAKVGGNFTRMQGDDGSSDYSNNLAGLHGGFIVSYEFVSRLALQAELLYEQKGFVYDDYTLSTTELLRGDHRLHYATLPIMLKIQKGGLFAEGGPYVGYLIAENVDVDRVESSTASSPEPAVLGSYAIGIDDFNRWDYGYTIGVGLQLDNGFFMSLHNTGGLTSFSKELDQKNFGFKLSIGYLLRPRTTDEMMFR</sequence>
<comment type="caution">
    <text evidence="3">The sequence shown here is derived from an EMBL/GenBank/DDBJ whole genome shotgun (WGS) entry which is preliminary data.</text>
</comment>
<feature type="signal peptide" evidence="1">
    <location>
        <begin position="1"/>
        <end position="20"/>
    </location>
</feature>